<evidence type="ECO:0000256" key="3">
    <source>
        <dbReference type="SAM" id="SignalP"/>
    </source>
</evidence>
<evidence type="ECO:0000256" key="2">
    <source>
        <dbReference type="SAM" id="Phobius"/>
    </source>
</evidence>
<feature type="transmembrane region" description="Helical" evidence="2">
    <location>
        <begin position="105"/>
        <end position="129"/>
    </location>
</feature>
<sequence length="188" mass="20993">MFSQCLLFLIFFGSLYISDSLSYGYDNDYDYDTYSYRLHDLEYPDEGKSATSPSTSTSTMTTTTTTTTTTTPSPTTTTTSTTTTTQQPPTTPLPQGVNGDDNRRMFSIILIFISVGVSLLFVYAVAAALTRKHGGADSFNALWAYIWRTCTRRDTDQDEKTAEEECTTKKAEDVVLSFNETTEQNEQK</sequence>
<evidence type="ECO:0000256" key="1">
    <source>
        <dbReference type="SAM" id="MobiDB-lite"/>
    </source>
</evidence>
<comment type="caution">
    <text evidence="4">The sequence shown here is derived from an EMBL/GenBank/DDBJ whole genome shotgun (WGS) entry which is preliminary data.</text>
</comment>
<feature type="region of interest" description="Disordered" evidence="1">
    <location>
        <begin position="45"/>
        <end position="98"/>
    </location>
</feature>
<evidence type="ECO:0000313" key="5">
    <source>
        <dbReference type="Proteomes" id="UP000838756"/>
    </source>
</evidence>
<keyword evidence="2" id="KW-1133">Transmembrane helix</keyword>
<protein>
    <submittedName>
        <fullName evidence="4">Jg8775 protein</fullName>
    </submittedName>
</protein>
<proteinExistence type="predicted"/>
<reference evidence="4" key="1">
    <citation type="submission" date="2022-03" db="EMBL/GenBank/DDBJ databases">
        <authorList>
            <person name="Lindestad O."/>
        </authorList>
    </citation>
    <scope>NUCLEOTIDE SEQUENCE</scope>
</reference>
<dbReference type="AlphaFoldDB" id="A0A8S4S1F2"/>
<keyword evidence="5" id="KW-1185">Reference proteome</keyword>
<gene>
    <name evidence="4" type="primary">jg8775</name>
    <name evidence="4" type="ORF">PAEG_LOCUS19814</name>
</gene>
<accession>A0A8S4S1F2</accession>
<feature type="signal peptide" evidence="3">
    <location>
        <begin position="1"/>
        <end position="20"/>
    </location>
</feature>
<name>A0A8S4S1F2_9NEOP</name>
<keyword evidence="3" id="KW-0732">Signal</keyword>
<dbReference type="EMBL" id="CAKXAJ010025764">
    <property type="protein sequence ID" value="CAH2243715.1"/>
    <property type="molecule type" value="Genomic_DNA"/>
</dbReference>
<feature type="chain" id="PRO_5035947875" evidence="3">
    <location>
        <begin position="21"/>
        <end position="188"/>
    </location>
</feature>
<organism evidence="4 5">
    <name type="scientific">Pararge aegeria aegeria</name>
    <dbReference type="NCBI Taxonomy" id="348720"/>
    <lineage>
        <taxon>Eukaryota</taxon>
        <taxon>Metazoa</taxon>
        <taxon>Ecdysozoa</taxon>
        <taxon>Arthropoda</taxon>
        <taxon>Hexapoda</taxon>
        <taxon>Insecta</taxon>
        <taxon>Pterygota</taxon>
        <taxon>Neoptera</taxon>
        <taxon>Endopterygota</taxon>
        <taxon>Lepidoptera</taxon>
        <taxon>Glossata</taxon>
        <taxon>Ditrysia</taxon>
        <taxon>Papilionoidea</taxon>
        <taxon>Nymphalidae</taxon>
        <taxon>Satyrinae</taxon>
        <taxon>Satyrini</taxon>
        <taxon>Parargina</taxon>
        <taxon>Pararge</taxon>
    </lineage>
</organism>
<feature type="compositionally biased region" description="Low complexity" evidence="1">
    <location>
        <begin position="51"/>
        <end position="88"/>
    </location>
</feature>
<keyword evidence="2" id="KW-0812">Transmembrane</keyword>
<keyword evidence="2" id="KW-0472">Membrane</keyword>
<evidence type="ECO:0000313" key="4">
    <source>
        <dbReference type="EMBL" id="CAH2243715.1"/>
    </source>
</evidence>
<dbReference type="Proteomes" id="UP000838756">
    <property type="component" value="Unassembled WGS sequence"/>
</dbReference>